<dbReference type="Proteomes" id="UP000199202">
    <property type="component" value="Unassembled WGS sequence"/>
</dbReference>
<keyword evidence="4 7" id="KW-0732">Signal</keyword>
<dbReference type="SUPFAM" id="SSF56988">
    <property type="entry name" value="Anthrax protective antigen"/>
    <property type="match status" value="1"/>
</dbReference>
<dbReference type="InterPro" id="IPR017853">
    <property type="entry name" value="GH"/>
</dbReference>
<feature type="domain" description="PA14" evidence="8">
    <location>
        <begin position="442"/>
        <end position="581"/>
    </location>
</feature>
<dbReference type="SMART" id="SM00812">
    <property type="entry name" value="Alpha_L_fucos"/>
    <property type="match status" value="1"/>
</dbReference>
<comment type="function">
    <text evidence="1">Alpha-L-fucosidase is responsible for hydrolyzing the alpha-1,6-linked fucose joined to the reducing-end N-acetylglucosamine of the carbohydrate moieties of glycoproteins.</text>
</comment>
<evidence type="ECO:0000256" key="3">
    <source>
        <dbReference type="ARBA" id="ARBA00012662"/>
    </source>
</evidence>
<dbReference type="Pfam" id="PF07691">
    <property type="entry name" value="PA14"/>
    <property type="match status" value="1"/>
</dbReference>
<evidence type="ECO:0000256" key="1">
    <source>
        <dbReference type="ARBA" id="ARBA00004071"/>
    </source>
</evidence>
<name>A0A1G9PKQ3_9ACTN</name>
<organism evidence="9 10">
    <name type="scientific">Nonomuraea jiangxiensis</name>
    <dbReference type="NCBI Taxonomy" id="633440"/>
    <lineage>
        <taxon>Bacteria</taxon>
        <taxon>Bacillati</taxon>
        <taxon>Actinomycetota</taxon>
        <taxon>Actinomycetes</taxon>
        <taxon>Streptosporangiales</taxon>
        <taxon>Streptosporangiaceae</taxon>
        <taxon>Nonomuraea</taxon>
    </lineage>
</organism>
<dbReference type="InterPro" id="IPR016286">
    <property type="entry name" value="FUC_metazoa-typ"/>
</dbReference>
<dbReference type="InterPro" id="IPR037524">
    <property type="entry name" value="PA14/GLEYA"/>
</dbReference>
<dbReference type="GO" id="GO:0005764">
    <property type="term" value="C:lysosome"/>
    <property type="evidence" value="ECO:0007669"/>
    <property type="project" value="TreeGrafter"/>
</dbReference>
<dbReference type="PANTHER" id="PTHR10030">
    <property type="entry name" value="ALPHA-L-FUCOSIDASE"/>
    <property type="match status" value="1"/>
</dbReference>
<dbReference type="OrthoDB" id="5526311at2"/>
<dbReference type="InterPro" id="IPR000933">
    <property type="entry name" value="Glyco_hydro_29"/>
</dbReference>
<dbReference type="Gene3D" id="3.20.20.80">
    <property type="entry name" value="Glycosidases"/>
    <property type="match status" value="1"/>
</dbReference>
<evidence type="ECO:0000256" key="5">
    <source>
        <dbReference type="ARBA" id="ARBA00022801"/>
    </source>
</evidence>
<dbReference type="GO" id="GO:0016139">
    <property type="term" value="P:glycoside catabolic process"/>
    <property type="evidence" value="ECO:0007669"/>
    <property type="project" value="TreeGrafter"/>
</dbReference>
<evidence type="ECO:0000313" key="9">
    <source>
        <dbReference type="EMBL" id="SDL99406.1"/>
    </source>
</evidence>
<evidence type="ECO:0000256" key="7">
    <source>
        <dbReference type="SAM" id="SignalP"/>
    </source>
</evidence>
<protein>
    <recommendedName>
        <fullName evidence="3">alpha-L-fucosidase</fullName>
        <ecNumber evidence="3">3.2.1.51</ecNumber>
    </recommendedName>
</protein>
<dbReference type="STRING" id="633440.SAMN05421869_13426"/>
<evidence type="ECO:0000256" key="4">
    <source>
        <dbReference type="ARBA" id="ARBA00022729"/>
    </source>
</evidence>
<dbReference type="GO" id="GO:0004560">
    <property type="term" value="F:alpha-L-fucosidase activity"/>
    <property type="evidence" value="ECO:0007669"/>
    <property type="project" value="InterPro"/>
</dbReference>
<dbReference type="SMART" id="SM00758">
    <property type="entry name" value="PA14"/>
    <property type="match status" value="1"/>
</dbReference>
<dbReference type="Pfam" id="PF01120">
    <property type="entry name" value="Alpha_L_fucos"/>
    <property type="match status" value="1"/>
</dbReference>
<dbReference type="GO" id="GO:0006004">
    <property type="term" value="P:fucose metabolic process"/>
    <property type="evidence" value="ECO:0007669"/>
    <property type="project" value="InterPro"/>
</dbReference>
<comment type="similarity">
    <text evidence="2">Belongs to the glycosyl hydrolase 29 family.</text>
</comment>
<dbReference type="PROSITE" id="PS51820">
    <property type="entry name" value="PA14"/>
    <property type="match status" value="1"/>
</dbReference>
<dbReference type="EC" id="3.2.1.51" evidence="3"/>
<dbReference type="PANTHER" id="PTHR10030:SF37">
    <property type="entry name" value="ALPHA-L-FUCOSIDASE-RELATED"/>
    <property type="match status" value="1"/>
</dbReference>
<feature type="signal peptide" evidence="7">
    <location>
        <begin position="1"/>
        <end position="29"/>
    </location>
</feature>
<keyword evidence="10" id="KW-1185">Reference proteome</keyword>
<evidence type="ECO:0000256" key="6">
    <source>
        <dbReference type="ARBA" id="ARBA00023295"/>
    </source>
</evidence>
<dbReference type="SUPFAM" id="SSF51445">
    <property type="entry name" value="(Trans)glycosidases"/>
    <property type="match status" value="1"/>
</dbReference>
<proteinExistence type="inferred from homology"/>
<gene>
    <name evidence="9" type="ORF">SAMN05421869_13426</name>
</gene>
<evidence type="ECO:0000256" key="2">
    <source>
        <dbReference type="ARBA" id="ARBA00007951"/>
    </source>
</evidence>
<keyword evidence="6" id="KW-0326">Glycosidase</keyword>
<evidence type="ECO:0000313" key="10">
    <source>
        <dbReference type="Proteomes" id="UP000199202"/>
    </source>
</evidence>
<dbReference type="EMBL" id="FNDJ01000034">
    <property type="protein sequence ID" value="SDL99406.1"/>
    <property type="molecule type" value="Genomic_DNA"/>
</dbReference>
<dbReference type="InterPro" id="IPR011658">
    <property type="entry name" value="PA14_dom"/>
</dbReference>
<keyword evidence="5" id="KW-0378">Hydrolase</keyword>
<evidence type="ECO:0000259" key="8">
    <source>
        <dbReference type="PROSITE" id="PS51820"/>
    </source>
</evidence>
<accession>A0A1G9PKQ3</accession>
<reference evidence="9 10" key="1">
    <citation type="submission" date="2016-10" db="EMBL/GenBank/DDBJ databases">
        <authorList>
            <person name="de Groot N.N."/>
        </authorList>
    </citation>
    <scope>NUCLEOTIDE SEQUENCE [LARGE SCALE GENOMIC DNA]</scope>
    <source>
        <strain evidence="9 10">CGMCC 4.6533</strain>
    </source>
</reference>
<dbReference type="Gene3D" id="3.90.182.10">
    <property type="entry name" value="Toxin - Anthrax Protective Antigen,domain 1"/>
    <property type="match status" value="1"/>
</dbReference>
<feature type="chain" id="PRO_5011718905" description="alpha-L-fucosidase" evidence="7">
    <location>
        <begin position="30"/>
        <end position="707"/>
    </location>
</feature>
<dbReference type="AlphaFoldDB" id="A0A1G9PKQ3"/>
<dbReference type="PRINTS" id="PR00741">
    <property type="entry name" value="GLHYDRLASE29"/>
</dbReference>
<sequence>MRSKVARTALSLLVALTALVSMPSAPAAAAPGDNYVVDDALTSSRTRWFDEARFGMFIHFGPYAMYKGQYNNCREVEWIKRQCNIPWSDYEAQAAAFKPTAFDANAIVRMAKQAGQKYIVITSKHHDGFAMWPTAVNRWNIRDHSGFSRDILRELKTAATANGIKLGFYYSIWDWHDPDFTGDFPAYITKMKAQLQELVTAYDPAVLWFDGEWAESNPVNPWSAQNGEDLERYVRSIAPQAVINNRVGKRRAIDGDFGTPEQALAGSPPSIQLNESCITINNTWGYAAWDTNFKSPTTMVRDLATLTSNGANLLLNIGPTDTGAVTTGQSDGLRGIGTWMATNAAAIHGAGHTGLVNQPGWGRVTRKGNKLYLIVNNWAGTLHLSQRAPFTVTGARVIGSSSPVTYRTAGDGYDFLPSGAATNAIATVIEADIVPTAPRAVGTGTGLKAAYWNNTTFTGSPVVTRTDPTVNYAWRFSGSPAPAINTDNFSARWTGTIEPRYSERYTFTTGSDDTVQLWIDGQLVINNNTPHTAAVDQGSVTLVAGRRHEIRIDYTDRTSEAFMKLAWASPNTPAQIVPATQLYPTDATIHRVNGDAATYSTGWSTSSGRGYGDVNNDVQYTTTNGASFAYTFTGTGIDFLSEKYSDQGLVDIYLDGALRATVDTTNPTRLAAQVIWGVRGLPQGTHTLRGVKRSGQYMLVDAFDIFT</sequence>
<dbReference type="RefSeq" id="WP_090945915.1">
    <property type="nucleotide sequence ID" value="NZ_FNDJ01000034.1"/>
</dbReference>
<dbReference type="InterPro" id="IPR057739">
    <property type="entry name" value="Glyco_hydro_29_N"/>
</dbReference>